<dbReference type="AlphaFoldDB" id="A0AAD4TD68"/>
<dbReference type="EMBL" id="JAJJMB010003142">
    <property type="protein sequence ID" value="KAI3949390.1"/>
    <property type="molecule type" value="Genomic_DNA"/>
</dbReference>
<keyword evidence="2" id="KW-0378">Hydrolase</keyword>
<evidence type="ECO:0000256" key="1">
    <source>
        <dbReference type="ARBA" id="ARBA00022722"/>
    </source>
</evidence>
<dbReference type="InterPro" id="IPR012337">
    <property type="entry name" value="RNaseH-like_sf"/>
</dbReference>
<dbReference type="InterPro" id="IPR051132">
    <property type="entry name" value="3-5_Exonuclease_domain"/>
</dbReference>
<sequence length="240" mass="28029">MTIQQVSIRNLPNFYPDTQDVYTVTVTGFETYAKQIKTVVTKDAATVDHWIEQLYSDYKDSLDRCAKNENSWARHRFIVALDVEWKPATHDNQAPIAILKLCVSSYWYSARCLIFQISRCFQLPKSLHKFLEDDNLRFVGLDIECVARKLEKEFNLDVKRAVDLRDLVAENYPQKEKEVKSLDLMGLAKIVLRSKETERPRDVTVSNWNQKYLTQPQIMYAVVDAYVTFQIGDELDYLID</sequence>
<dbReference type="GO" id="GO:0003676">
    <property type="term" value="F:nucleic acid binding"/>
    <property type="evidence" value="ECO:0007669"/>
    <property type="project" value="InterPro"/>
</dbReference>
<evidence type="ECO:0000313" key="4">
    <source>
        <dbReference type="EMBL" id="KAI3949390.1"/>
    </source>
</evidence>
<dbReference type="Gene3D" id="3.30.420.10">
    <property type="entry name" value="Ribonuclease H-like superfamily/Ribonuclease H"/>
    <property type="match status" value="1"/>
</dbReference>
<evidence type="ECO:0000313" key="5">
    <source>
        <dbReference type="Proteomes" id="UP001202328"/>
    </source>
</evidence>
<dbReference type="PANTHER" id="PTHR13620">
    <property type="entry name" value="3-5 EXONUCLEASE"/>
    <property type="match status" value="1"/>
</dbReference>
<feature type="domain" description="3'-5' exonuclease" evidence="3">
    <location>
        <begin position="78"/>
        <end position="236"/>
    </location>
</feature>
<dbReference type="GO" id="GO:0005634">
    <property type="term" value="C:nucleus"/>
    <property type="evidence" value="ECO:0007669"/>
    <property type="project" value="TreeGrafter"/>
</dbReference>
<dbReference type="PANTHER" id="PTHR13620:SF80">
    <property type="entry name" value="3'-5' EXONUCLEASE DOMAIN-CONTAINING PROTEIN"/>
    <property type="match status" value="1"/>
</dbReference>
<dbReference type="InterPro" id="IPR036397">
    <property type="entry name" value="RNaseH_sf"/>
</dbReference>
<dbReference type="Pfam" id="PF01612">
    <property type="entry name" value="DNA_pol_A_exo1"/>
    <property type="match status" value="1"/>
</dbReference>
<gene>
    <name evidence="4" type="ORF">MKW98_023327</name>
</gene>
<dbReference type="GO" id="GO:0008408">
    <property type="term" value="F:3'-5' exonuclease activity"/>
    <property type="evidence" value="ECO:0007669"/>
    <property type="project" value="InterPro"/>
</dbReference>
<keyword evidence="1" id="KW-0540">Nuclease</keyword>
<dbReference type="SUPFAM" id="SSF53098">
    <property type="entry name" value="Ribonuclease H-like"/>
    <property type="match status" value="1"/>
</dbReference>
<evidence type="ECO:0000259" key="3">
    <source>
        <dbReference type="Pfam" id="PF01612"/>
    </source>
</evidence>
<proteinExistence type="predicted"/>
<protein>
    <recommendedName>
        <fullName evidence="3">3'-5' exonuclease domain-containing protein</fullName>
    </recommendedName>
</protein>
<dbReference type="CDD" id="cd06141">
    <property type="entry name" value="WRN_exo"/>
    <property type="match status" value="1"/>
</dbReference>
<reference evidence="4" key="1">
    <citation type="submission" date="2022-04" db="EMBL/GenBank/DDBJ databases">
        <title>A functionally conserved STORR gene fusion in Papaver species that diverged 16.8 million years ago.</title>
        <authorList>
            <person name="Catania T."/>
        </authorList>
    </citation>
    <scope>NUCLEOTIDE SEQUENCE</scope>
    <source>
        <strain evidence="4">S-188037</strain>
    </source>
</reference>
<name>A0AAD4TD68_9MAGN</name>
<dbReference type="GO" id="GO:0006139">
    <property type="term" value="P:nucleobase-containing compound metabolic process"/>
    <property type="evidence" value="ECO:0007669"/>
    <property type="project" value="InterPro"/>
</dbReference>
<keyword evidence="5" id="KW-1185">Reference proteome</keyword>
<dbReference type="Proteomes" id="UP001202328">
    <property type="component" value="Unassembled WGS sequence"/>
</dbReference>
<organism evidence="4 5">
    <name type="scientific">Papaver atlanticum</name>
    <dbReference type="NCBI Taxonomy" id="357466"/>
    <lineage>
        <taxon>Eukaryota</taxon>
        <taxon>Viridiplantae</taxon>
        <taxon>Streptophyta</taxon>
        <taxon>Embryophyta</taxon>
        <taxon>Tracheophyta</taxon>
        <taxon>Spermatophyta</taxon>
        <taxon>Magnoliopsida</taxon>
        <taxon>Ranunculales</taxon>
        <taxon>Papaveraceae</taxon>
        <taxon>Papaveroideae</taxon>
        <taxon>Papaver</taxon>
    </lineage>
</organism>
<dbReference type="GO" id="GO:0005737">
    <property type="term" value="C:cytoplasm"/>
    <property type="evidence" value="ECO:0007669"/>
    <property type="project" value="TreeGrafter"/>
</dbReference>
<accession>A0AAD4TD68</accession>
<dbReference type="InterPro" id="IPR002562">
    <property type="entry name" value="3'-5'_exonuclease_dom"/>
</dbReference>
<evidence type="ECO:0000256" key="2">
    <source>
        <dbReference type="ARBA" id="ARBA00022801"/>
    </source>
</evidence>
<comment type="caution">
    <text evidence="4">The sequence shown here is derived from an EMBL/GenBank/DDBJ whole genome shotgun (WGS) entry which is preliminary data.</text>
</comment>